<dbReference type="STRING" id="1802591.A2113_04230"/>
<evidence type="ECO:0000313" key="2">
    <source>
        <dbReference type="Proteomes" id="UP000176299"/>
    </source>
</evidence>
<proteinExistence type="predicted"/>
<dbReference type="AlphaFoldDB" id="A0A1G1W4F2"/>
<accession>A0A1G1W4F2</accession>
<evidence type="ECO:0008006" key="3">
    <source>
        <dbReference type="Google" id="ProtNLM"/>
    </source>
</evidence>
<name>A0A1G1W4F2_9BACT</name>
<evidence type="ECO:0000313" key="1">
    <source>
        <dbReference type="EMBL" id="OGY22566.1"/>
    </source>
</evidence>
<sequence>MNKGTESKNITHTSSFKIRSFTDLNAWKEGHRLVLMVYKATEKFPRKETFSLVDQMRRPAVSITSNIAEGFSRRSLKEKTQFYSMGLGSLTELQNQLLVARDVGYLENTSLKGLADQSVIVHKLINGLIKGTRSMKRE</sequence>
<dbReference type="CDD" id="cd16377">
    <property type="entry name" value="23S_rRNA_IVP_like"/>
    <property type="match status" value="1"/>
</dbReference>
<dbReference type="SUPFAM" id="SSF158446">
    <property type="entry name" value="IVS-encoded protein-like"/>
    <property type="match status" value="1"/>
</dbReference>
<dbReference type="InterPro" id="IPR012657">
    <property type="entry name" value="23S_rRNA-intervening_sequence"/>
</dbReference>
<dbReference type="Gene3D" id="1.20.1440.60">
    <property type="entry name" value="23S rRNA-intervening sequence"/>
    <property type="match status" value="1"/>
</dbReference>
<organism evidence="1 2">
    <name type="scientific">Candidatus Woykebacteria bacterium GWA1_44_8</name>
    <dbReference type="NCBI Taxonomy" id="1802591"/>
    <lineage>
        <taxon>Bacteria</taxon>
        <taxon>Candidatus Woykeibacteriota</taxon>
    </lineage>
</organism>
<dbReference type="Proteomes" id="UP000176299">
    <property type="component" value="Unassembled WGS sequence"/>
</dbReference>
<reference evidence="1 2" key="1">
    <citation type="journal article" date="2016" name="Nat. Commun.">
        <title>Thousands of microbial genomes shed light on interconnected biogeochemical processes in an aquifer system.</title>
        <authorList>
            <person name="Anantharaman K."/>
            <person name="Brown C.T."/>
            <person name="Hug L.A."/>
            <person name="Sharon I."/>
            <person name="Castelle C.J."/>
            <person name="Probst A.J."/>
            <person name="Thomas B.C."/>
            <person name="Singh A."/>
            <person name="Wilkins M.J."/>
            <person name="Karaoz U."/>
            <person name="Brodie E.L."/>
            <person name="Williams K.H."/>
            <person name="Hubbard S.S."/>
            <person name="Banfield J.F."/>
        </authorList>
    </citation>
    <scope>NUCLEOTIDE SEQUENCE [LARGE SCALE GENOMIC DNA]</scope>
</reference>
<dbReference type="InterPro" id="IPR036583">
    <property type="entry name" value="23S_rRNA_IVS_sf"/>
</dbReference>
<dbReference type="PANTHER" id="PTHR38471:SF2">
    <property type="entry name" value="FOUR HELIX BUNDLE PROTEIN"/>
    <property type="match status" value="1"/>
</dbReference>
<gene>
    <name evidence="1" type="ORF">A2113_04230</name>
</gene>
<dbReference type="NCBIfam" id="TIGR02436">
    <property type="entry name" value="four helix bundle protein"/>
    <property type="match status" value="1"/>
</dbReference>
<dbReference type="Pfam" id="PF05635">
    <property type="entry name" value="23S_rRNA_IVP"/>
    <property type="match status" value="1"/>
</dbReference>
<comment type="caution">
    <text evidence="1">The sequence shown here is derived from an EMBL/GenBank/DDBJ whole genome shotgun (WGS) entry which is preliminary data.</text>
</comment>
<dbReference type="PANTHER" id="PTHR38471">
    <property type="entry name" value="FOUR HELIX BUNDLE PROTEIN"/>
    <property type="match status" value="1"/>
</dbReference>
<dbReference type="EMBL" id="MHCN01000005">
    <property type="protein sequence ID" value="OGY22566.1"/>
    <property type="molecule type" value="Genomic_DNA"/>
</dbReference>
<protein>
    <recommendedName>
        <fullName evidence="3">Four helix bundle protein</fullName>
    </recommendedName>
</protein>